<evidence type="ECO:0000256" key="2">
    <source>
        <dbReference type="SAM" id="Phobius"/>
    </source>
</evidence>
<feature type="transmembrane region" description="Helical" evidence="2">
    <location>
        <begin position="236"/>
        <end position="260"/>
    </location>
</feature>
<sequence>MMLARRGVLEQVVVALPVALPHELPGAGILRRLLLRRRWEELLLLLLVWVMVVPAEHGGDLVLRRREVVEGDGAGGGGRVGRAGGGAEGDGERGEVRRDGPGAGGGDDGGLGLLQQPLDGLAVGLVAQLPRELEHPRRAQRRHPYPAPAALHLGVAVLGGPFAPRSSRGHHGLRLVRSSAGRSCRRCCRRRRRLLLLLRQLHIHRDGGRDGPRPHELRHPGRAGSGVVERLVPRRLVMVVVALLLLLVMMLLLGGAPAAVGARARAARRRVHASSCFCLP</sequence>
<feature type="region of interest" description="Disordered" evidence="1">
    <location>
        <begin position="74"/>
        <end position="111"/>
    </location>
</feature>
<dbReference type="Proteomes" id="UP000007305">
    <property type="component" value="Chromosome 4"/>
</dbReference>
<organism evidence="3 4">
    <name type="scientific">Zea mays</name>
    <name type="common">Maize</name>
    <dbReference type="NCBI Taxonomy" id="4577"/>
    <lineage>
        <taxon>Eukaryota</taxon>
        <taxon>Viridiplantae</taxon>
        <taxon>Streptophyta</taxon>
        <taxon>Embryophyta</taxon>
        <taxon>Tracheophyta</taxon>
        <taxon>Spermatophyta</taxon>
        <taxon>Magnoliopsida</taxon>
        <taxon>Liliopsida</taxon>
        <taxon>Poales</taxon>
        <taxon>Poaceae</taxon>
        <taxon>PACMAD clade</taxon>
        <taxon>Panicoideae</taxon>
        <taxon>Andropogonodae</taxon>
        <taxon>Andropogoneae</taxon>
        <taxon>Tripsacinae</taxon>
        <taxon>Zea</taxon>
    </lineage>
</organism>
<dbReference type="AlphaFoldDB" id="A0A804P124"/>
<keyword evidence="2" id="KW-0812">Transmembrane</keyword>
<proteinExistence type="predicted"/>
<reference evidence="3" key="2">
    <citation type="submission" date="2019-07" db="EMBL/GenBank/DDBJ databases">
        <authorList>
            <person name="Seetharam A."/>
            <person name="Woodhouse M."/>
            <person name="Cannon E."/>
        </authorList>
    </citation>
    <scope>NUCLEOTIDE SEQUENCE [LARGE SCALE GENOMIC DNA]</scope>
    <source>
        <strain evidence="3">cv. B73</strain>
    </source>
</reference>
<evidence type="ECO:0000313" key="4">
    <source>
        <dbReference type="Proteomes" id="UP000007305"/>
    </source>
</evidence>
<keyword evidence="2" id="KW-1133">Transmembrane helix</keyword>
<protein>
    <submittedName>
        <fullName evidence="3">Uncharacterized protein</fullName>
    </submittedName>
</protein>
<dbReference type="InParanoid" id="A0A804P124"/>
<reference evidence="3" key="3">
    <citation type="submission" date="2021-05" db="UniProtKB">
        <authorList>
            <consortium name="EnsemblPlants"/>
        </authorList>
    </citation>
    <scope>IDENTIFICATION</scope>
    <source>
        <strain evidence="3">cv. B73</strain>
    </source>
</reference>
<accession>A0A804P124</accession>
<dbReference type="EnsemblPlants" id="Zm00001eb200960_T001">
    <property type="protein sequence ID" value="Zm00001eb200960_P001"/>
    <property type="gene ID" value="Zm00001eb200960"/>
</dbReference>
<keyword evidence="2" id="KW-0472">Membrane</keyword>
<keyword evidence="4" id="KW-1185">Reference proteome</keyword>
<evidence type="ECO:0000256" key="1">
    <source>
        <dbReference type="SAM" id="MobiDB-lite"/>
    </source>
</evidence>
<reference evidence="4" key="1">
    <citation type="journal article" date="2009" name="Science">
        <title>The B73 maize genome: complexity, diversity, and dynamics.</title>
        <authorList>
            <person name="Schnable P.S."/>
            <person name="Ware D."/>
            <person name="Fulton R.S."/>
            <person name="Stein J.C."/>
            <person name="Wei F."/>
            <person name="Pasternak S."/>
            <person name="Liang C."/>
            <person name="Zhang J."/>
            <person name="Fulton L."/>
            <person name="Graves T.A."/>
            <person name="Minx P."/>
            <person name="Reily A.D."/>
            <person name="Courtney L."/>
            <person name="Kruchowski S.S."/>
            <person name="Tomlinson C."/>
            <person name="Strong C."/>
            <person name="Delehaunty K."/>
            <person name="Fronick C."/>
            <person name="Courtney B."/>
            <person name="Rock S.M."/>
            <person name="Belter E."/>
            <person name="Du F."/>
            <person name="Kim K."/>
            <person name="Abbott R.M."/>
            <person name="Cotton M."/>
            <person name="Levy A."/>
            <person name="Marchetto P."/>
            <person name="Ochoa K."/>
            <person name="Jackson S.M."/>
            <person name="Gillam B."/>
            <person name="Chen W."/>
            <person name="Yan L."/>
            <person name="Higginbotham J."/>
            <person name="Cardenas M."/>
            <person name="Waligorski J."/>
            <person name="Applebaum E."/>
            <person name="Phelps L."/>
            <person name="Falcone J."/>
            <person name="Kanchi K."/>
            <person name="Thane T."/>
            <person name="Scimone A."/>
            <person name="Thane N."/>
            <person name="Henke J."/>
            <person name="Wang T."/>
            <person name="Ruppert J."/>
            <person name="Shah N."/>
            <person name="Rotter K."/>
            <person name="Hodges J."/>
            <person name="Ingenthron E."/>
            <person name="Cordes M."/>
            <person name="Kohlberg S."/>
            <person name="Sgro J."/>
            <person name="Delgado B."/>
            <person name="Mead K."/>
            <person name="Chinwalla A."/>
            <person name="Leonard S."/>
            <person name="Crouse K."/>
            <person name="Collura K."/>
            <person name="Kudrna D."/>
            <person name="Currie J."/>
            <person name="He R."/>
            <person name="Angelova A."/>
            <person name="Rajasekar S."/>
            <person name="Mueller T."/>
            <person name="Lomeli R."/>
            <person name="Scara G."/>
            <person name="Ko A."/>
            <person name="Delaney K."/>
            <person name="Wissotski M."/>
            <person name="Lopez G."/>
            <person name="Campos D."/>
            <person name="Braidotti M."/>
            <person name="Ashley E."/>
            <person name="Golser W."/>
            <person name="Kim H."/>
            <person name="Lee S."/>
            <person name="Lin J."/>
            <person name="Dujmic Z."/>
            <person name="Kim W."/>
            <person name="Talag J."/>
            <person name="Zuccolo A."/>
            <person name="Fan C."/>
            <person name="Sebastian A."/>
            <person name="Kramer M."/>
            <person name="Spiegel L."/>
            <person name="Nascimento L."/>
            <person name="Zutavern T."/>
            <person name="Miller B."/>
            <person name="Ambroise C."/>
            <person name="Muller S."/>
            <person name="Spooner W."/>
            <person name="Narechania A."/>
            <person name="Ren L."/>
            <person name="Wei S."/>
            <person name="Kumari S."/>
            <person name="Faga B."/>
            <person name="Levy M.J."/>
            <person name="McMahan L."/>
            <person name="Van Buren P."/>
            <person name="Vaughn M.W."/>
            <person name="Ying K."/>
            <person name="Yeh C.-T."/>
            <person name="Emrich S.J."/>
            <person name="Jia Y."/>
            <person name="Kalyanaraman A."/>
            <person name="Hsia A.-P."/>
            <person name="Barbazuk W.B."/>
            <person name="Baucom R.S."/>
            <person name="Brutnell T.P."/>
            <person name="Carpita N.C."/>
            <person name="Chaparro C."/>
            <person name="Chia J.-M."/>
            <person name="Deragon J.-M."/>
            <person name="Estill J.C."/>
            <person name="Fu Y."/>
            <person name="Jeddeloh J.A."/>
            <person name="Han Y."/>
            <person name="Lee H."/>
            <person name="Li P."/>
            <person name="Lisch D.R."/>
            <person name="Liu S."/>
            <person name="Liu Z."/>
            <person name="Nagel D.H."/>
            <person name="McCann M.C."/>
            <person name="SanMiguel P."/>
            <person name="Myers A.M."/>
            <person name="Nettleton D."/>
            <person name="Nguyen J."/>
            <person name="Penning B.W."/>
            <person name="Ponnala L."/>
            <person name="Schneider K.L."/>
            <person name="Schwartz D.C."/>
            <person name="Sharma A."/>
            <person name="Soderlund C."/>
            <person name="Springer N.M."/>
            <person name="Sun Q."/>
            <person name="Wang H."/>
            <person name="Waterman M."/>
            <person name="Westerman R."/>
            <person name="Wolfgruber T.K."/>
            <person name="Yang L."/>
            <person name="Yu Y."/>
            <person name="Zhang L."/>
            <person name="Zhou S."/>
            <person name="Zhu Q."/>
            <person name="Bennetzen J.L."/>
            <person name="Dawe R.K."/>
            <person name="Jiang J."/>
            <person name="Jiang N."/>
            <person name="Presting G.G."/>
            <person name="Wessler S.R."/>
            <person name="Aluru S."/>
            <person name="Martienssen R.A."/>
            <person name="Clifton S.W."/>
            <person name="McCombie W.R."/>
            <person name="Wing R.A."/>
            <person name="Wilson R.K."/>
        </authorList>
    </citation>
    <scope>NUCLEOTIDE SEQUENCE [LARGE SCALE GENOMIC DNA]</scope>
    <source>
        <strain evidence="4">cv. B73</strain>
    </source>
</reference>
<feature type="compositionally biased region" description="Basic and acidic residues" evidence="1">
    <location>
        <begin position="90"/>
        <end position="100"/>
    </location>
</feature>
<evidence type="ECO:0000313" key="3">
    <source>
        <dbReference type="EnsemblPlants" id="Zm00001eb200960_P001"/>
    </source>
</evidence>
<dbReference type="Gramene" id="Zm00001eb200960_T001">
    <property type="protein sequence ID" value="Zm00001eb200960_P001"/>
    <property type="gene ID" value="Zm00001eb200960"/>
</dbReference>
<name>A0A804P124_MAIZE</name>
<feature type="compositionally biased region" description="Gly residues" evidence="1">
    <location>
        <begin position="74"/>
        <end position="88"/>
    </location>
</feature>
<feature type="compositionally biased region" description="Gly residues" evidence="1">
    <location>
        <begin position="101"/>
        <end position="111"/>
    </location>
</feature>